<dbReference type="PANTHER" id="PTHR24361">
    <property type="entry name" value="MITOGEN-ACTIVATED KINASE KINASE KINASE"/>
    <property type="match status" value="1"/>
</dbReference>
<proteinExistence type="predicted"/>
<dbReference type="Gene3D" id="1.10.510.10">
    <property type="entry name" value="Transferase(Phosphotransferase) domain 1"/>
    <property type="match status" value="1"/>
</dbReference>
<dbReference type="Pfam" id="PF00069">
    <property type="entry name" value="Pkinase"/>
    <property type="match status" value="1"/>
</dbReference>
<protein>
    <submittedName>
        <fullName evidence="2">Mitogen-activated kinase kinase 9</fullName>
    </submittedName>
</protein>
<dbReference type="GO" id="GO:0004674">
    <property type="term" value="F:protein serine/threonine kinase activity"/>
    <property type="evidence" value="ECO:0007669"/>
    <property type="project" value="TreeGrafter"/>
</dbReference>
<accession>A0A8S0TVC2</accession>
<dbReference type="OrthoDB" id="8693905at2759"/>
<dbReference type="EMBL" id="CACTIH010007332">
    <property type="protein sequence ID" value="CAA3010058.1"/>
    <property type="molecule type" value="Genomic_DNA"/>
</dbReference>
<dbReference type="SUPFAM" id="SSF56112">
    <property type="entry name" value="Protein kinase-like (PK-like)"/>
    <property type="match status" value="1"/>
</dbReference>
<gene>
    <name evidence="2" type="ORF">OLEA9_A004255</name>
</gene>
<evidence type="ECO:0000313" key="2">
    <source>
        <dbReference type="EMBL" id="CAA3010058.1"/>
    </source>
</evidence>
<dbReference type="InterPro" id="IPR000719">
    <property type="entry name" value="Prot_kinase_dom"/>
</dbReference>
<dbReference type="InterPro" id="IPR011009">
    <property type="entry name" value="Kinase-like_dom_sf"/>
</dbReference>
<evidence type="ECO:0000259" key="1">
    <source>
        <dbReference type="PROSITE" id="PS50011"/>
    </source>
</evidence>
<dbReference type="PANTHER" id="PTHR24361:SF769">
    <property type="entry name" value="MITOGEN-ACTIVATED PROTEIN KINASE KINASE 7-RELATED"/>
    <property type="match status" value="1"/>
</dbReference>
<keyword evidence="3" id="KW-1185">Reference proteome</keyword>
<keyword evidence="2" id="KW-0808">Transferase</keyword>
<reference evidence="2 3" key="1">
    <citation type="submission" date="2019-12" db="EMBL/GenBank/DDBJ databases">
        <authorList>
            <person name="Alioto T."/>
            <person name="Alioto T."/>
            <person name="Gomez Garrido J."/>
        </authorList>
    </citation>
    <scope>NUCLEOTIDE SEQUENCE [LARGE SCALE GENOMIC DNA]</scope>
</reference>
<organism evidence="2 3">
    <name type="scientific">Olea europaea subsp. europaea</name>
    <dbReference type="NCBI Taxonomy" id="158383"/>
    <lineage>
        <taxon>Eukaryota</taxon>
        <taxon>Viridiplantae</taxon>
        <taxon>Streptophyta</taxon>
        <taxon>Embryophyta</taxon>
        <taxon>Tracheophyta</taxon>
        <taxon>Spermatophyta</taxon>
        <taxon>Magnoliopsida</taxon>
        <taxon>eudicotyledons</taxon>
        <taxon>Gunneridae</taxon>
        <taxon>Pentapetalae</taxon>
        <taxon>asterids</taxon>
        <taxon>lamiids</taxon>
        <taxon>Lamiales</taxon>
        <taxon>Oleaceae</taxon>
        <taxon>Oleeae</taxon>
        <taxon>Olea</taxon>
    </lineage>
</organism>
<evidence type="ECO:0000313" key="3">
    <source>
        <dbReference type="Proteomes" id="UP000594638"/>
    </source>
</evidence>
<dbReference type="Gramene" id="OE9A004255T1">
    <property type="protein sequence ID" value="OE9A004255C1"/>
    <property type="gene ID" value="OE9A004255"/>
</dbReference>
<dbReference type="PROSITE" id="PS50011">
    <property type="entry name" value="PROTEIN_KINASE_DOM"/>
    <property type="match status" value="1"/>
</dbReference>
<dbReference type="AlphaFoldDB" id="A0A8S0TVC2"/>
<dbReference type="GO" id="GO:0005524">
    <property type="term" value="F:ATP binding"/>
    <property type="evidence" value="ECO:0007669"/>
    <property type="project" value="InterPro"/>
</dbReference>
<dbReference type="Proteomes" id="UP000594638">
    <property type="component" value="Unassembled WGS sequence"/>
</dbReference>
<dbReference type="GO" id="GO:0005737">
    <property type="term" value="C:cytoplasm"/>
    <property type="evidence" value="ECO:0007669"/>
    <property type="project" value="TreeGrafter"/>
</dbReference>
<feature type="domain" description="Protein kinase" evidence="1">
    <location>
        <begin position="1"/>
        <end position="103"/>
    </location>
</feature>
<keyword evidence="2" id="KW-0418">Kinase</keyword>
<dbReference type="InterPro" id="IPR053235">
    <property type="entry name" value="Ser_Thr_kinase"/>
</dbReference>
<name>A0A8S0TVC2_OLEEU</name>
<comment type="caution">
    <text evidence="2">The sequence shown here is derived from an EMBL/GenBank/DDBJ whole genome shotgun (WGS) entry which is preliminary data.</text>
</comment>
<sequence length="103" mass="11657">MHRTLDPCNSYVGTCAYMSPRRFDPNKYGGNHNRCVGDIWSLGLTLLELFMGQFPYLPEGQRPDWATLMCAKCFGESPSLPKSASKNIKKFIQCCSQKDSSKR</sequence>